<dbReference type="InterPro" id="IPR029063">
    <property type="entry name" value="SAM-dependent_MTases_sf"/>
</dbReference>
<sequence>MRLYRRFSSSFLVREMVEERVSCEDRSSWYRLKAGLLSPLLQSTFMQSSIDSETRNFISDSIVISNSVCLQLYYAFMSAVLSFFLSKTSINGILNRGTMFLFSTKQLRDLLSIPAEWNPANKRVLDLGAGDGSITEKLASFYGTIHTTEISQVMEWQLRSKNFILEDVEAWSSSLLKFDLISVLNLLDRHYNPRKLLRDVYVAALRSNCSVLVAVVLPIDQYVEFHPSKRTNRADVKLKVEGNTTEQQASSLVENEFLPAGFKVVRWTKLPYLCEGDFKRPFYVLEDAVFLLHPVPTETSTLSSCDYLNYTKDDL</sequence>
<dbReference type="AlphaFoldDB" id="A0AAD5MJ24"/>
<dbReference type="EMBL" id="JAHQIW010000782">
    <property type="protein sequence ID" value="KAJ1349971.1"/>
    <property type="molecule type" value="Genomic_DNA"/>
</dbReference>
<proteinExistence type="predicted"/>
<keyword evidence="1" id="KW-0489">Methyltransferase</keyword>
<accession>A0AAD5MJ24</accession>
<keyword evidence="1" id="KW-0808">Transferase</keyword>
<protein>
    <submittedName>
        <fullName evidence="1">Methyltransferase-like protein 9</fullName>
    </submittedName>
</protein>
<dbReference type="GO" id="GO:0032259">
    <property type="term" value="P:methylation"/>
    <property type="evidence" value="ECO:0007669"/>
    <property type="project" value="UniProtKB-KW"/>
</dbReference>
<gene>
    <name evidence="1" type="primary">METTL9</name>
    <name evidence="1" type="ORF">KIN20_005657</name>
</gene>
<dbReference type="Proteomes" id="UP001196413">
    <property type="component" value="Unassembled WGS sequence"/>
</dbReference>
<dbReference type="Pfam" id="PF05219">
    <property type="entry name" value="DREV"/>
    <property type="match status" value="1"/>
</dbReference>
<keyword evidence="2" id="KW-1185">Reference proteome</keyword>
<evidence type="ECO:0000313" key="2">
    <source>
        <dbReference type="Proteomes" id="UP001196413"/>
    </source>
</evidence>
<dbReference type="PANTHER" id="PTHR12890">
    <property type="entry name" value="DREV PROTEIN"/>
    <property type="match status" value="1"/>
</dbReference>
<evidence type="ECO:0000313" key="1">
    <source>
        <dbReference type="EMBL" id="KAJ1349971.1"/>
    </source>
</evidence>
<organism evidence="1 2">
    <name type="scientific">Parelaphostrongylus tenuis</name>
    <name type="common">Meningeal worm</name>
    <dbReference type="NCBI Taxonomy" id="148309"/>
    <lineage>
        <taxon>Eukaryota</taxon>
        <taxon>Metazoa</taxon>
        <taxon>Ecdysozoa</taxon>
        <taxon>Nematoda</taxon>
        <taxon>Chromadorea</taxon>
        <taxon>Rhabditida</taxon>
        <taxon>Rhabditina</taxon>
        <taxon>Rhabditomorpha</taxon>
        <taxon>Strongyloidea</taxon>
        <taxon>Metastrongylidae</taxon>
        <taxon>Parelaphostrongylus</taxon>
    </lineage>
</organism>
<name>A0AAD5MJ24_PARTN</name>
<dbReference type="InterPro" id="IPR007884">
    <property type="entry name" value="METL9"/>
</dbReference>
<dbReference type="SUPFAM" id="SSF53335">
    <property type="entry name" value="S-adenosyl-L-methionine-dependent methyltransferases"/>
    <property type="match status" value="1"/>
</dbReference>
<dbReference type="PANTHER" id="PTHR12890:SF0">
    <property type="entry name" value="PROTEIN-L-HISTIDINE N-PROS-METHYLTRANSFERASE"/>
    <property type="match status" value="1"/>
</dbReference>
<reference evidence="1" key="1">
    <citation type="submission" date="2021-06" db="EMBL/GenBank/DDBJ databases">
        <title>Parelaphostrongylus tenuis whole genome reference sequence.</title>
        <authorList>
            <person name="Garwood T.J."/>
            <person name="Larsen P.A."/>
            <person name="Fountain-Jones N.M."/>
            <person name="Garbe J.R."/>
            <person name="Macchietto M.G."/>
            <person name="Kania S.A."/>
            <person name="Gerhold R.W."/>
            <person name="Richards J.E."/>
            <person name="Wolf T.M."/>
        </authorList>
    </citation>
    <scope>NUCLEOTIDE SEQUENCE</scope>
    <source>
        <strain evidence="1">MNPRO001-30</strain>
        <tissue evidence="1">Meninges</tissue>
    </source>
</reference>
<dbReference type="Gene3D" id="3.40.50.150">
    <property type="entry name" value="Vaccinia Virus protein VP39"/>
    <property type="match status" value="1"/>
</dbReference>
<dbReference type="CDD" id="cd02440">
    <property type="entry name" value="AdoMet_MTases"/>
    <property type="match status" value="1"/>
</dbReference>
<comment type="caution">
    <text evidence="1">The sequence shown here is derived from an EMBL/GenBank/DDBJ whole genome shotgun (WGS) entry which is preliminary data.</text>
</comment>
<dbReference type="GO" id="GO:0106370">
    <property type="term" value="F:protein-L-histidine N-pros-methyltransferase activity"/>
    <property type="evidence" value="ECO:0007669"/>
    <property type="project" value="InterPro"/>
</dbReference>